<dbReference type="EMBL" id="QRZI01000005">
    <property type="protein sequence ID" value="RGV64218.1"/>
    <property type="molecule type" value="Genomic_DNA"/>
</dbReference>
<dbReference type="AlphaFoldDB" id="A0A395X933"/>
<gene>
    <name evidence="1" type="ORF">DWW07_08380</name>
</gene>
<evidence type="ECO:0000313" key="1">
    <source>
        <dbReference type="EMBL" id="RGV64218.1"/>
    </source>
</evidence>
<name>A0A395X933_9FIRM</name>
<organism evidence="1 2">
    <name type="scientific">Blautia obeum</name>
    <dbReference type="NCBI Taxonomy" id="40520"/>
    <lineage>
        <taxon>Bacteria</taxon>
        <taxon>Bacillati</taxon>
        <taxon>Bacillota</taxon>
        <taxon>Clostridia</taxon>
        <taxon>Lachnospirales</taxon>
        <taxon>Lachnospiraceae</taxon>
        <taxon>Blautia</taxon>
    </lineage>
</organism>
<proteinExistence type="predicted"/>
<evidence type="ECO:0000313" key="2">
    <source>
        <dbReference type="Proteomes" id="UP000265828"/>
    </source>
</evidence>
<keyword evidence="1" id="KW-0396">Initiation factor</keyword>
<dbReference type="RefSeq" id="WP_118012989.1">
    <property type="nucleotide sequence ID" value="NZ_QRZI01000005.1"/>
</dbReference>
<accession>A0A395X933</accession>
<comment type="caution">
    <text evidence="1">The sequence shown here is derived from an EMBL/GenBank/DDBJ whole genome shotgun (WGS) entry which is preliminary data.</text>
</comment>
<protein>
    <submittedName>
        <fullName evidence="1">Translation initiation factor 2</fullName>
    </submittedName>
</protein>
<dbReference type="Proteomes" id="UP000265828">
    <property type="component" value="Unassembled WGS sequence"/>
</dbReference>
<sequence length="321" mass="37278">MKGLHKVIVQNNRLHYEFEIKRNITIIQGNSATGKTTLINMLRQAENLGADSGVDVSCDVPCRVLEGRNWNVILESISKSIIFIDEENTFINTEEFASAIQNSDNYYVLITRENLYNLPYSVEEIYGLYSSGKYQNTRKVYQQMYRIYSDENILPIKPEKIIVEDSNSGYDFFHSVSEDQNLECESAHGKTKIFDLLQKADDRQICVIADGAAIGAEMNRLYKQCQAKKNIHLYLPESFEWIILNSGLLKENVIREILQAPEEYIESSEFFSWERYFTKLLIEQTEGAYLKYKKSRLNKVYLHEKNKDTILKSIKGIKLTR</sequence>
<dbReference type="InterPro" id="IPR027417">
    <property type="entry name" value="P-loop_NTPase"/>
</dbReference>
<reference evidence="1 2" key="1">
    <citation type="submission" date="2018-08" db="EMBL/GenBank/DDBJ databases">
        <title>A genome reference for cultivated species of the human gut microbiota.</title>
        <authorList>
            <person name="Zou Y."/>
            <person name="Xue W."/>
            <person name="Luo G."/>
        </authorList>
    </citation>
    <scope>NUCLEOTIDE SEQUENCE [LARGE SCALE GENOMIC DNA]</scope>
    <source>
        <strain evidence="1 2">AF14-23</strain>
    </source>
</reference>
<dbReference type="GO" id="GO:0003743">
    <property type="term" value="F:translation initiation factor activity"/>
    <property type="evidence" value="ECO:0007669"/>
    <property type="project" value="UniProtKB-KW"/>
</dbReference>
<dbReference type="SUPFAM" id="SSF52540">
    <property type="entry name" value="P-loop containing nucleoside triphosphate hydrolases"/>
    <property type="match status" value="1"/>
</dbReference>
<keyword evidence="1" id="KW-0648">Protein biosynthesis</keyword>